<organism evidence="1 2">
    <name type="scientific">Priestia megaterium (strain WSH-002)</name>
    <name type="common">Bacillus megaterium</name>
    <dbReference type="NCBI Taxonomy" id="1006007"/>
    <lineage>
        <taxon>Bacteria</taxon>
        <taxon>Bacillati</taxon>
        <taxon>Bacillota</taxon>
        <taxon>Bacilli</taxon>
        <taxon>Bacillales</taxon>
        <taxon>Bacillaceae</taxon>
        <taxon>Priestia</taxon>
    </lineage>
</organism>
<proteinExistence type="predicted"/>
<evidence type="ECO:0000313" key="2">
    <source>
        <dbReference type="Proteomes" id="UP000001283"/>
    </source>
</evidence>
<gene>
    <name evidence="1" type="ORF">BMWSH_2089</name>
</gene>
<accession>A0A8D4BJU4</accession>
<dbReference type="EMBL" id="CP003017">
    <property type="protein sequence ID" value="AEN88971.1"/>
    <property type="molecule type" value="Genomic_DNA"/>
</dbReference>
<sequence>MYSPFSFLFPPLYICKTKKVRHDYINLIQSQQIGYMKQTYVHSLNKKSERV</sequence>
<reference evidence="1 2" key="1">
    <citation type="journal article" date="2011" name="J. Bacteriol.">
        <title>Complete genome sequence of the industrial strain Bacillus megaterium WSH-002.</title>
        <authorList>
            <person name="Liu L."/>
            <person name="Li Y."/>
            <person name="Zhang J."/>
            <person name="Zou W."/>
            <person name="Zhou Z."/>
            <person name="Liu J."/>
            <person name="Li X."/>
            <person name="Wang L."/>
            <person name="Chen J."/>
        </authorList>
    </citation>
    <scope>NUCLEOTIDE SEQUENCE [LARGE SCALE GENOMIC DNA]</scope>
    <source>
        <strain evidence="1 2">WSH-002</strain>
    </source>
</reference>
<evidence type="ECO:0000313" key="1">
    <source>
        <dbReference type="EMBL" id="AEN88971.1"/>
    </source>
</evidence>
<name>A0A8D4BJU4_PRIMW</name>
<dbReference type="KEGG" id="bmh:BMWSH_2089"/>
<dbReference type="Proteomes" id="UP000001283">
    <property type="component" value="Chromosome"/>
</dbReference>
<dbReference type="AlphaFoldDB" id="A0A8D4BJU4"/>
<protein>
    <submittedName>
        <fullName evidence="1">Uncharacterized protein</fullName>
    </submittedName>
</protein>